<evidence type="ECO:0000313" key="2">
    <source>
        <dbReference type="Proteomes" id="UP001151088"/>
    </source>
</evidence>
<gene>
    <name evidence="1" type="ORF">NVS89_03735</name>
</gene>
<sequence length="122" mass="13850">MSNLPFRPYTSVSPPTILWHGQSGVRYPFELWPIGTVFRDHPGVYIFCKPAANGNWDAVYIGETKSFQSRLTDGLAQHHQWVSIVHCGASHLCVMHVPGGLTLRERIETDLRRHIKTPCNLQ</sequence>
<dbReference type="Proteomes" id="UP001151088">
    <property type="component" value="Unassembled WGS sequence"/>
</dbReference>
<dbReference type="AlphaFoldDB" id="A0A9X2T2U7"/>
<evidence type="ECO:0008006" key="3">
    <source>
        <dbReference type="Google" id="ProtNLM"/>
    </source>
</evidence>
<name>A0A9X2T2U7_9HYPH</name>
<keyword evidence="2" id="KW-1185">Reference proteome</keyword>
<protein>
    <recommendedName>
        <fullName evidence="3">GIY-YIG domain-containing protein</fullName>
    </recommendedName>
</protein>
<proteinExistence type="predicted"/>
<dbReference type="EMBL" id="JANTHZ010000001">
    <property type="protein sequence ID" value="MCS0494196.1"/>
    <property type="molecule type" value="Genomic_DNA"/>
</dbReference>
<evidence type="ECO:0000313" key="1">
    <source>
        <dbReference type="EMBL" id="MCS0494196.1"/>
    </source>
</evidence>
<dbReference type="RefSeq" id="WP_258731142.1">
    <property type="nucleotide sequence ID" value="NZ_JANTHZ010000001.1"/>
</dbReference>
<accession>A0A9X2T2U7</accession>
<reference evidence="1" key="1">
    <citation type="submission" date="2022-08" db="EMBL/GenBank/DDBJ databases">
        <authorList>
            <person name="Li F."/>
        </authorList>
    </citation>
    <scope>NUCLEOTIDE SEQUENCE</scope>
    <source>
        <strain evidence="1">MQZ15Z-1</strain>
    </source>
</reference>
<organism evidence="1 2">
    <name type="scientific">Ancylobacter mangrovi</name>
    <dbReference type="NCBI Taxonomy" id="2972472"/>
    <lineage>
        <taxon>Bacteria</taxon>
        <taxon>Pseudomonadati</taxon>
        <taxon>Pseudomonadota</taxon>
        <taxon>Alphaproteobacteria</taxon>
        <taxon>Hyphomicrobiales</taxon>
        <taxon>Xanthobacteraceae</taxon>
        <taxon>Ancylobacter</taxon>
    </lineage>
</organism>
<comment type="caution">
    <text evidence="1">The sequence shown here is derived from an EMBL/GenBank/DDBJ whole genome shotgun (WGS) entry which is preliminary data.</text>
</comment>